<dbReference type="Proteomes" id="UP000006753">
    <property type="component" value="Unassembled WGS sequence"/>
</dbReference>
<dbReference type="InterPro" id="IPR017972">
    <property type="entry name" value="Cyt_P450_CS"/>
</dbReference>
<dbReference type="GeneID" id="18761687"/>
<dbReference type="STRING" id="1072389.K1WRT5"/>
<dbReference type="GO" id="GO:0016705">
    <property type="term" value="F:oxidoreductase activity, acting on paired donors, with incorporation or reduction of molecular oxygen"/>
    <property type="evidence" value="ECO:0007669"/>
    <property type="project" value="InterPro"/>
</dbReference>
<evidence type="ECO:0000313" key="9">
    <source>
        <dbReference type="EMBL" id="EKD15741.1"/>
    </source>
</evidence>
<reference evidence="9 10" key="1">
    <citation type="journal article" date="2012" name="BMC Genomics">
        <title>Sequencing the genome of Marssonina brunnea reveals fungus-poplar co-evolution.</title>
        <authorList>
            <person name="Zhu S."/>
            <person name="Cao Y.-Z."/>
            <person name="Jiang C."/>
            <person name="Tan B.-Y."/>
            <person name="Wang Z."/>
            <person name="Feng S."/>
            <person name="Zhang L."/>
            <person name="Su X.-H."/>
            <person name="Brejova B."/>
            <person name="Vinar T."/>
            <person name="Xu M."/>
            <person name="Wang M.-X."/>
            <person name="Zhang S.-G."/>
            <person name="Huang M.-R."/>
            <person name="Wu R."/>
            <person name="Zhou Y."/>
        </authorList>
    </citation>
    <scope>NUCLEOTIDE SEQUENCE [LARGE SCALE GENOMIC DNA]</scope>
    <source>
        <strain evidence="9 10">MB_m1</strain>
    </source>
</reference>
<protein>
    <submittedName>
        <fullName evidence="9">Toxin biosynthesis cytochrome P450 monooxygenase</fullName>
    </submittedName>
</protein>
<gene>
    <name evidence="9" type="ORF">MBM_05752</name>
</gene>
<evidence type="ECO:0000256" key="6">
    <source>
        <dbReference type="PIRSR" id="PIRSR602401-1"/>
    </source>
</evidence>
<dbReference type="InParanoid" id="K1WRT5"/>
<keyword evidence="8" id="KW-0472">Membrane</keyword>
<organism evidence="9 10">
    <name type="scientific">Marssonina brunnea f. sp. multigermtubi (strain MB_m1)</name>
    <name type="common">Marssonina leaf spot fungus</name>
    <dbReference type="NCBI Taxonomy" id="1072389"/>
    <lineage>
        <taxon>Eukaryota</taxon>
        <taxon>Fungi</taxon>
        <taxon>Dikarya</taxon>
        <taxon>Ascomycota</taxon>
        <taxon>Pezizomycotina</taxon>
        <taxon>Leotiomycetes</taxon>
        <taxon>Helotiales</taxon>
        <taxon>Drepanopezizaceae</taxon>
        <taxon>Drepanopeziza</taxon>
    </lineage>
</organism>
<keyword evidence="5 6" id="KW-0408">Iron</keyword>
<dbReference type="SUPFAM" id="SSF48264">
    <property type="entry name" value="Cytochrome P450"/>
    <property type="match status" value="1"/>
</dbReference>
<dbReference type="GO" id="GO:0020037">
    <property type="term" value="F:heme binding"/>
    <property type="evidence" value="ECO:0007669"/>
    <property type="project" value="InterPro"/>
</dbReference>
<keyword evidence="3 6" id="KW-0349">Heme</keyword>
<keyword evidence="7" id="KW-0560">Oxidoreductase</keyword>
<dbReference type="PRINTS" id="PR00463">
    <property type="entry name" value="EP450I"/>
</dbReference>
<dbReference type="InterPro" id="IPR036396">
    <property type="entry name" value="Cyt_P450_sf"/>
</dbReference>
<evidence type="ECO:0000256" key="8">
    <source>
        <dbReference type="SAM" id="Phobius"/>
    </source>
</evidence>
<dbReference type="PRINTS" id="PR00385">
    <property type="entry name" value="P450"/>
</dbReference>
<evidence type="ECO:0000256" key="5">
    <source>
        <dbReference type="ARBA" id="ARBA00023004"/>
    </source>
</evidence>
<name>K1WRT5_MARBU</name>
<comment type="similarity">
    <text evidence="2 7">Belongs to the cytochrome P450 family.</text>
</comment>
<keyword evidence="4 6" id="KW-0479">Metal-binding</keyword>
<feature type="binding site" description="axial binding residue" evidence="6">
    <location>
        <position position="444"/>
    </location>
    <ligand>
        <name>heme</name>
        <dbReference type="ChEBI" id="CHEBI:30413"/>
    </ligand>
    <ligandPart>
        <name>Fe</name>
        <dbReference type="ChEBI" id="CHEBI:18248"/>
    </ligandPart>
</feature>
<evidence type="ECO:0000256" key="4">
    <source>
        <dbReference type="ARBA" id="ARBA00022723"/>
    </source>
</evidence>
<dbReference type="AlphaFoldDB" id="K1WRT5"/>
<keyword evidence="10" id="KW-1185">Reference proteome</keyword>
<evidence type="ECO:0000256" key="3">
    <source>
        <dbReference type="ARBA" id="ARBA00022617"/>
    </source>
</evidence>
<keyword evidence="7 9" id="KW-0503">Monooxygenase</keyword>
<dbReference type="GO" id="GO:0004497">
    <property type="term" value="F:monooxygenase activity"/>
    <property type="evidence" value="ECO:0007669"/>
    <property type="project" value="UniProtKB-KW"/>
</dbReference>
<dbReference type="PANTHER" id="PTHR24305:SF210">
    <property type="entry name" value="CYTOCHROME P450 MONOOXYGENASE ASQL-RELATED"/>
    <property type="match status" value="1"/>
</dbReference>
<proteinExistence type="inferred from homology"/>
<dbReference type="KEGG" id="mbe:MBM_05752"/>
<sequence length="501" mass="57429">MGTFSAVFAVLLDLSYTLLVTGCFTLYVLGIALYRLYFHPLSKYPGPFLWKISRLPHAWYCCTGRIAYKITDFHGIYGPIVRIAPDELNFILEDAWQDIYGKPLPRNSQLRKDPDQFVANPDGPLGLLLEPSDEIHARHRRNLAPGFSEKILRVQEPLLNKYFGLLIQRLRENSGSPVDVAQYYEFATFDIVGDLTYGESFDCLEKLEVHLCLKLLHTAGKAIAILGIMQKFHPLDKIFLAIFARIARKDETIFRTLTREKLLKRLELPDPRPDFIAYVQRHLDSAEGMTFGEISETCGVLLAAGSETTASLLTAVTFYLTTHPSILKNLTTEIRNAFRSESEITIVSVNRLEYLLAVLNEALRIHPPVGGNLVRITPREGCMIAGRFIPGDTHVAINHWSASHSPLNFTRPYEFIPERWMGSLEFRDDKRRVFNPFNVGPRNCIGRNLAYVEMRVILARMVYNFDMELCEQSKGWKDRQVMYLLWENWRPLMLKLSPVAR</sequence>
<feature type="transmembrane region" description="Helical" evidence="8">
    <location>
        <begin position="6"/>
        <end position="34"/>
    </location>
</feature>
<dbReference type="CDD" id="cd11058">
    <property type="entry name" value="CYP60B-like"/>
    <property type="match status" value="1"/>
</dbReference>
<dbReference type="Gene3D" id="1.10.630.10">
    <property type="entry name" value="Cytochrome P450"/>
    <property type="match status" value="1"/>
</dbReference>
<dbReference type="HOGENOM" id="CLU_001570_14_11_1"/>
<keyword evidence="8" id="KW-1133">Transmembrane helix</keyword>
<dbReference type="InterPro" id="IPR001128">
    <property type="entry name" value="Cyt_P450"/>
</dbReference>
<evidence type="ECO:0000256" key="2">
    <source>
        <dbReference type="ARBA" id="ARBA00010617"/>
    </source>
</evidence>
<dbReference type="GO" id="GO:0005506">
    <property type="term" value="F:iron ion binding"/>
    <property type="evidence" value="ECO:0007669"/>
    <property type="project" value="InterPro"/>
</dbReference>
<dbReference type="OrthoDB" id="1470350at2759"/>
<evidence type="ECO:0000313" key="10">
    <source>
        <dbReference type="Proteomes" id="UP000006753"/>
    </source>
</evidence>
<dbReference type="PANTHER" id="PTHR24305">
    <property type="entry name" value="CYTOCHROME P450"/>
    <property type="match status" value="1"/>
</dbReference>
<dbReference type="InterPro" id="IPR050121">
    <property type="entry name" value="Cytochrome_P450_monoxygenase"/>
</dbReference>
<evidence type="ECO:0000256" key="1">
    <source>
        <dbReference type="ARBA" id="ARBA00001971"/>
    </source>
</evidence>
<dbReference type="OMA" id="IDITEMC"/>
<evidence type="ECO:0000256" key="7">
    <source>
        <dbReference type="RuleBase" id="RU000461"/>
    </source>
</evidence>
<dbReference type="InterPro" id="IPR002401">
    <property type="entry name" value="Cyt_P450_E_grp-I"/>
</dbReference>
<accession>K1WRT5</accession>
<dbReference type="EMBL" id="JH921440">
    <property type="protein sequence ID" value="EKD15741.1"/>
    <property type="molecule type" value="Genomic_DNA"/>
</dbReference>
<dbReference type="Pfam" id="PF00067">
    <property type="entry name" value="p450"/>
    <property type="match status" value="1"/>
</dbReference>
<dbReference type="eggNOG" id="KOG0158">
    <property type="taxonomic scope" value="Eukaryota"/>
</dbReference>
<keyword evidence="8" id="KW-0812">Transmembrane</keyword>
<comment type="cofactor">
    <cofactor evidence="1 6">
        <name>heme</name>
        <dbReference type="ChEBI" id="CHEBI:30413"/>
    </cofactor>
</comment>
<dbReference type="PROSITE" id="PS00086">
    <property type="entry name" value="CYTOCHROME_P450"/>
    <property type="match status" value="1"/>
</dbReference>